<evidence type="ECO:0000313" key="2">
    <source>
        <dbReference type="Proteomes" id="UP001197378"/>
    </source>
</evidence>
<keyword evidence="2" id="KW-1185">Reference proteome</keyword>
<comment type="caution">
    <text evidence="1">The sequence shown here is derived from an EMBL/GenBank/DDBJ whole genome shotgun (WGS) entry which is preliminary data.</text>
</comment>
<proteinExistence type="predicted"/>
<sequence length="118" mass="13032">MKIDQASAVERALALKLHSALDAAFIAVAEQLNAGKPVTLDEAVRLLNNDQILDYAAFLYQSRSQQELDMGCKEHPPSAASEREWLLNEKEICLARSIADVAAHLETRQEMKTGPAQE</sequence>
<accession>A0AAE2YNW5</accession>
<gene>
    <name evidence="1" type="ORF">HFQ13_04810</name>
</gene>
<dbReference type="EMBL" id="JAAXYO010000046">
    <property type="protein sequence ID" value="MBU2787531.1"/>
    <property type="molecule type" value="Genomic_DNA"/>
</dbReference>
<name>A0AAE2YNW5_9PROT</name>
<dbReference type="Proteomes" id="UP001197378">
    <property type="component" value="Unassembled WGS sequence"/>
</dbReference>
<dbReference type="RefSeq" id="WP_215871776.1">
    <property type="nucleotide sequence ID" value="NZ_JAAXYO010000046.1"/>
</dbReference>
<organism evidence="1 2">
    <name type="scientific">Igneacidithiobacillus copahuensis</name>
    <dbReference type="NCBI Taxonomy" id="2724909"/>
    <lineage>
        <taxon>Bacteria</taxon>
        <taxon>Pseudomonadati</taxon>
        <taxon>Pseudomonadota</taxon>
        <taxon>Acidithiobacillia</taxon>
        <taxon>Acidithiobacillales</taxon>
        <taxon>Acidithiobacillaceae</taxon>
        <taxon>Igneacidithiobacillus</taxon>
    </lineage>
</organism>
<dbReference type="AlphaFoldDB" id="A0AAE2YNW5"/>
<protein>
    <submittedName>
        <fullName evidence="1">Uncharacterized protein</fullName>
    </submittedName>
</protein>
<evidence type="ECO:0000313" key="1">
    <source>
        <dbReference type="EMBL" id="MBU2787531.1"/>
    </source>
</evidence>
<reference evidence="1" key="1">
    <citation type="journal article" date="2021" name="ISME J.">
        <title>Genomic evolution of the class Acidithiobacillia: deep-branching Proteobacteria living in extreme acidic conditions.</title>
        <authorList>
            <person name="Moya-Beltran A."/>
            <person name="Beard S."/>
            <person name="Rojas-Villalobos C."/>
            <person name="Issotta F."/>
            <person name="Gallardo Y."/>
            <person name="Ulloa R."/>
            <person name="Giaveno A."/>
            <person name="Degli Esposti M."/>
            <person name="Johnson D.B."/>
            <person name="Quatrini R."/>
        </authorList>
    </citation>
    <scope>NUCLEOTIDE SEQUENCE</scope>
    <source>
        <strain evidence="1">VAN18-1</strain>
    </source>
</reference>